<organism evidence="2 3">
    <name type="scientific">Nonomuraea guangzhouensis</name>
    <dbReference type="NCBI Taxonomy" id="1291555"/>
    <lineage>
        <taxon>Bacteria</taxon>
        <taxon>Bacillati</taxon>
        <taxon>Actinomycetota</taxon>
        <taxon>Actinomycetes</taxon>
        <taxon>Streptosporangiales</taxon>
        <taxon>Streptosporangiaceae</taxon>
        <taxon>Nonomuraea</taxon>
    </lineage>
</organism>
<evidence type="ECO:0000256" key="1">
    <source>
        <dbReference type="SAM" id="MobiDB-lite"/>
    </source>
</evidence>
<dbReference type="Gene3D" id="3.40.390.10">
    <property type="entry name" value="Collagenase (Catalytic Domain)"/>
    <property type="match status" value="1"/>
</dbReference>
<dbReference type="SUPFAM" id="SSF55486">
    <property type="entry name" value="Metalloproteases ('zincins'), catalytic domain"/>
    <property type="match status" value="1"/>
</dbReference>
<gene>
    <name evidence="2" type="ORF">ACFSJ0_45670</name>
</gene>
<protein>
    <recommendedName>
        <fullName evidence="4">Lysine-specific metallo-endopeptidase domain-containing protein</fullName>
    </recommendedName>
</protein>
<dbReference type="EMBL" id="JBHUCM010000044">
    <property type="protein sequence ID" value="MFD1544400.1"/>
    <property type="molecule type" value="Genomic_DNA"/>
</dbReference>
<dbReference type="RefSeq" id="WP_246651028.1">
    <property type="nucleotide sequence ID" value="NZ_JAHKRM010000006.1"/>
</dbReference>
<name>A0ABW4GNK7_9ACTN</name>
<accession>A0ABW4GNK7</accession>
<dbReference type="Proteomes" id="UP001597097">
    <property type="component" value="Unassembled WGS sequence"/>
</dbReference>
<evidence type="ECO:0008006" key="4">
    <source>
        <dbReference type="Google" id="ProtNLM"/>
    </source>
</evidence>
<keyword evidence="3" id="KW-1185">Reference proteome</keyword>
<feature type="compositionally biased region" description="Basic and acidic residues" evidence="1">
    <location>
        <begin position="26"/>
        <end position="44"/>
    </location>
</feature>
<comment type="caution">
    <text evidence="2">The sequence shown here is derived from an EMBL/GenBank/DDBJ whole genome shotgun (WGS) entry which is preliminary data.</text>
</comment>
<feature type="compositionally biased region" description="Basic and acidic residues" evidence="1">
    <location>
        <begin position="54"/>
        <end position="64"/>
    </location>
</feature>
<evidence type="ECO:0000313" key="2">
    <source>
        <dbReference type="EMBL" id="MFD1544400.1"/>
    </source>
</evidence>
<sequence length="408" mass="45118">MAFSNDKGRHRRGRWWRRGSYLFSRRGEAPPDADRSFWTNDRHAFPGRAGRPANGRDRAREDGAGRPVWPWRAGAKDGAKDAAANGRPVSERYGHLGRGWPGREPAGRDSIGSEGSFALFGWVGRERRQAGGGDSDRWSRGGRDRRRRQEGGEFQQWDAAEAGEPRRWEAGEQRLSAAVVDRPQYTWQDFELDDVAPRARPHRPDAPSLGDGLQHCGKLETILHRQWDAREGPPPPEIVRAVESLARLPDLLKEKLAEGLEGIYVGPGGVPDLDDMGYLRGAPLPSGRASWDICAGAYGDGKIVVGDRPSPTPDVMMHEVGHAIDDVDSAYGDWVSDSREFATLYEEITPLLVSAFHRQGGGLGCKEFFADAFAAIASRQRPALVDMLGGDTRAALNVMLFFNRRYGI</sequence>
<dbReference type="InterPro" id="IPR024079">
    <property type="entry name" value="MetalloPept_cat_dom_sf"/>
</dbReference>
<feature type="region of interest" description="Disordered" evidence="1">
    <location>
        <begin position="26"/>
        <end position="112"/>
    </location>
</feature>
<proteinExistence type="predicted"/>
<reference evidence="3" key="1">
    <citation type="journal article" date="2019" name="Int. J. Syst. Evol. Microbiol.">
        <title>The Global Catalogue of Microorganisms (GCM) 10K type strain sequencing project: providing services to taxonomists for standard genome sequencing and annotation.</title>
        <authorList>
            <consortium name="The Broad Institute Genomics Platform"/>
            <consortium name="The Broad Institute Genome Sequencing Center for Infectious Disease"/>
            <person name="Wu L."/>
            <person name="Ma J."/>
        </authorList>
    </citation>
    <scope>NUCLEOTIDE SEQUENCE [LARGE SCALE GENOMIC DNA]</scope>
    <source>
        <strain evidence="3">CGMCC 1.15399</strain>
    </source>
</reference>
<feature type="region of interest" description="Disordered" evidence="1">
    <location>
        <begin position="127"/>
        <end position="166"/>
    </location>
</feature>
<feature type="compositionally biased region" description="Basic and acidic residues" evidence="1">
    <location>
        <begin position="127"/>
        <end position="151"/>
    </location>
</feature>
<evidence type="ECO:0000313" key="3">
    <source>
        <dbReference type="Proteomes" id="UP001597097"/>
    </source>
</evidence>